<proteinExistence type="predicted"/>
<evidence type="ECO:0000313" key="1">
    <source>
        <dbReference type="EMBL" id="XBS20368.1"/>
    </source>
</evidence>
<keyword evidence="2" id="KW-1185">Reference proteome</keyword>
<gene>
    <name evidence="1" type="ORF">Q9L42_018780</name>
</gene>
<name>A0AAU7NTS7_9GAMM</name>
<accession>A0AAU7NTS7</accession>
<dbReference type="RefSeq" id="WP_305906861.1">
    <property type="nucleotide sequence ID" value="NZ_CP157743.1"/>
</dbReference>
<dbReference type="Pfam" id="PF11743">
    <property type="entry name" value="DUF3301"/>
    <property type="match status" value="1"/>
</dbReference>
<dbReference type="EMBL" id="CP157743">
    <property type="protein sequence ID" value="XBS20368.1"/>
    <property type="molecule type" value="Genomic_DNA"/>
</dbReference>
<protein>
    <submittedName>
        <fullName evidence="1">DUF3301 domain-containing protein</fullName>
    </submittedName>
</protein>
<reference evidence="1 2" key="1">
    <citation type="journal article" date="2024" name="Microbiology">
        <title>Methylomarinum rosea sp. nov., a novel halophilic methanotrophic bacterium from the hypersaline Lake Elton.</title>
        <authorList>
            <person name="Suleimanov R.Z."/>
            <person name="Oshkin I.Y."/>
            <person name="Danilova O.V."/>
            <person name="Suzina N.E."/>
            <person name="Dedysh S.N."/>
        </authorList>
    </citation>
    <scope>NUCLEOTIDE SEQUENCE [LARGE SCALE GENOMIC DNA]</scope>
    <source>
        <strain evidence="1 2">Ch1-1</strain>
    </source>
</reference>
<sequence length="107" mass="12440">MTDLIFIMLIVAMLWFWSNSLQAREAAMSVVKAHCRRLDLQLLDDYVALTGFWPKRNAEGRIQAWRSYAFEFSATGVERYNGKIVMLGRRVESIYLDPYRVADESAE</sequence>
<dbReference type="Proteomes" id="UP001225378">
    <property type="component" value="Chromosome"/>
</dbReference>
<organism evidence="1 2">
    <name type="scientific">Methylomarinum roseum</name>
    <dbReference type="NCBI Taxonomy" id="3067653"/>
    <lineage>
        <taxon>Bacteria</taxon>
        <taxon>Pseudomonadati</taxon>
        <taxon>Pseudomonadota</taxon>
        <taxon>Gammaproteobacteria</taxon>
        <taxon>Methylococcales</taxon>
        <taxon>Methylococcaceae</taxon>
        <taxon>Methylomarinum</taxon>
    </lineage>
</organism>
<evidence type="ECO:0000313" key="2">
    <source>
        <dbReference type="Proteomes" id="UP001225378"/>
    </source>
</evidence>
<dbReference type="KEGG" id="mech:Q9L42_018780"/>
<dbReference type="InterPro" id="IPR021732">
    <property type="entry name" value="DUF3301"/>
</dbReference>
<dbReference type="AlphaFoldDB" id="A0AAU7NTS7"/>